<gene>
    <name evidence="1" type="ORF">DNL40_03970</name>
</gene>
<accession>A0A2W5Y719</accession>
<keyword evidence="2" id="KW-1185">Reference proteome</keyword>
<dbReference type="Proteomes" id="UP000248783">
    <property type="component" value="Unassembled WGS sequence"/>
</dbReference>
<dbReference type="RefSeq" id="WP_111249961.1">
    <property type="nucleotide sequence ID" value="NZ_QKWH01000002.1"/>
</dbReference>
<evidence type="ECO:0000313" key="2">
    <source>
        <dbReference type="Proteomes" id="UP000248783"/>
    </source>
</evidence>
<sequence length="118" mass="13150">MGDVQIDNVEPVVAIAVTEDEARELAESMEARFSELEGRWEEVPRAVDGHGVKDVTHLVCVGEPRIADVVAAFDDLRAAAAFAEEETVRRGGPAHVLSMAVHELHLERVPRRTRWGWR</sequence>
<reference evidence="1 2" key="1">
    <citation type="submission" date="2018-06" db="EMBL/GenBank/DDBJ databases">
        <title>Whole genome sequencing of a novel hydrocarbon degrading bacterial strain, PW21 isolated from oil contaminated produced water sample.</title>
        <authorList>
            <person name="Nagkirti P."/>
            <person name="Shaikh A."/>
            <person name="Gowdaman V."/>
            <person name="Engineer A.E."/>
            <person name="Dagar S."/>
            <person name="Dhakephalkar P.K."/>
        </authorList>
    </citation>
    <scope>NUCLEOTIDE SEQUENCE [LARGE SCALE GENOMIC DNA]</scope>
    <source>
        <strain evidence="1 2">PW21</strain>
    </source>
</reference>
<dbReference type="AlphaFoldDB" id="A0A2W5Y719"/>
<organism evidence="1 2">
    <name type="scientific">Xylanimonas oleitrophica</name>
    <dbReference type="NCBI Taxonomy" id="2607479"/>
    <lineage>
        <taxon>Bacteria</taxon>
        <taxon>Bacillati</taxon>
        <taxon>Actinomycetota</taxon>
        <taxon>Actinomycetes</taxon>
        <taxon>Micrococcales</taxon>
        <taxon>Promicromonosporaceae</taxon>
        <taxon>Xylanimonas</taxon>
    </lineage>
</organism>
<proteinExistence type="predicted"/>
<protein>
    <submittedName>
        <fullName evidence="1">Uncharacterized protein</fullName>
    </submittedName>
</protein>
<dbReference type="EMBL" id="QKWH01000002">
    <property type="protein sequence ID" value="PZR54104.1"/>
    <property type="molecule type" value="Genomic_DNA"/>
</dbReference>
<evidence type="ECO:0000313" key="1">
    <source>
        <dbReference type="EMBL" id="PZR54104.1"/>
    </source>
</evidence>
<comment type="caution">
    <text evidence="1">The sequence shown here is derived from an EMBL/GenBank/DDBJ whole genome shotgun (WGS) entry which is preliminary data.</text>
</comment>
<name>A0A2W5Y719_9MICO</name>